<feature type="coiled-coil region" evidence="1">
    <location>
        <begin position="111"/>
        <end position="142"/>
    </location>
</feature>
<proteinExistence type="predicted"/>
<feature type="coiled-coil region" evidence="1">
    <location>
        <begin position="7"/>
        <end position="86"/>
    </location>
</feature>
<accession>A0AAU9X567</accession>
<protein>
    <submittedName>
        <fullName evidence="2">Uncharacterized protein</fullName>
    </submittedName>
</protein>
<reference evidence="2 3" key="1">
    <citation type="submission" date="2022-05" db="EMBL/GenBank/DDBJ databases">
        <authorList>
            <consortium name="Genoscope - CEA"/>
            <person name="William W."/>
        </authorList>
    </citation>
    <scope>NUCLEOTIDE SEQUENCE [LARGE SCALE GENOMIC DNA]</scope>
</reference>
<evidence type="ECO:0000313" key="2">
    <source>
        <dbReference type="EMBL" id="CAH3136607.1"/>
    </source>
</evidence>
<evidence type="ECO:0000313" key="3">
    <source>
        <dbReference type="Proteomes" id="UP001159428"/>
    </source>
</evidence>
<feature type="non-terminal residue" evidence="2">
    <location>
        <position position="1"/>
    </location>
</feature>
<evidence type="ECO:0000256" key="1">
    <source>
        <dbReference type="SAM" id="Coils"/>
    </source>
</evidence>
<sequence length="241" mass="28143">QPSWKDNSEIKDLRKTAEDQKKEIETLQENIATSQLALAQEEVATLKLTKDATLQAQKVRDREIMVNHLKRELKEKKESVEWMTDKKKEKAAIGECSFTYLYDGLEYRKILSQKKKELKTIQEQHKAEKQSLLAQIESCKAECRKRRRIIEVNIDQLIVSLLLKKQIYTELMLLNNVLNCLTYFLFKADKEMKVTLGGTIEFLRQKNAFLLRELTSGFVGKYRIARQFFGAVLGAIRARFH</sequence>
<keyword evidence="3" id="KW-1185">Reference proteome</keyword>
<name>A0AAU9X567_9CNID</name>
<comment type="caution">
    <text evidence="2">The sequence shown here is derived from an EMBL/GenBank/DDBJ whole genome shotgun (WGS) entry which is preliminary data.</text>
</comment>
<dbReference type="EMBL" id="CALNXJ010000030">
    <property type="protein sequence ID" value="CAH3136607.1"/>
    <property type="molecule type" value="Genomic_DNA"/>
</dbReference>
<dbReference type="AlphaFoldDB" id="A0AAU9X567"/>
<dbReference type="Proteomes" id="UP001159428">
    <property type="component" value="Unassembled WGS sequence"/>
</dbReference>
<keyword evidence="1" id="KW-0175">Coiled coil</keyword>
<gene>
    <name evidence="2" type="ORF">PMEA_00017838</name>
</gene>
<organism evidence="2 3">
    <name type="scientific">Pocillopora meandrina</name>
    <dbReference type="NCBI Taxonomy" id="46732"/>
    <lineage>
        <taxon>Eukaryota</taxon>
        <taxon>Metazoa</taxon>
        <taxon>Cnidaria</taxon>
        <taxon>Anthozoa</taxon>
        <taxon>Hexacorallia</taxon>
        <taxon>Scleractinia</taxon>
        <taxon>Astrocoeniina</taxon>
        <taxon>Pocilloporidae</taxon>
        <taxon>Pocillopora</taxon>
    </lineage>
</organism>